<comment type="caution">
    <text evidence="1">The sequence shown here is derived from an EMBL/GenBank/DDBJ whole genome shotgun (WGS) entry which is preliminary data.</text>
</comment>
<dbReference type="AlphaFoldDB" id="A0A1N7S4K6"/>
<dbReference type="EMBL" id="CYGY02000032">
    <property type="protein sequence ID" value="SIT42256.1"/>
    <property type="molecule type" value="Genomic_DNA"/>
</dbReference>
<sequence length="61" mass="7081">MHAPTSEAIFYDWDEWIGRIFYLARADKMPLPADDHDEIACMRIAMQHVIAATTASWCEMH</sequence>
<organism evidence="1 2">
    <name type="scientific">Paraburkholderia piptadeniae</name>
    <dbReference type="NCBI Taxonomy" id="1701573"/>
    <lineage>
        <taxon>Bacteria</taxon>
        <taxon>Pseudomonadati</taxon>
        <taxon>Pseudomonadota</taxon>
        <taxon>Betaproteobacteria</taxon>
        <taxon>Burkholderiales</taxon>
        <taxon>Burkholderiaceae</taxon>
        <taxon>Paraburkholderia</taxon>
    </lineage>
</organism>
<reference evidence="1" key="1">
    <citation type="submission" date="2016-12" db="EMBL/GenBank/DDBJ databases">
        <authorList>
            <person name="Moulin L."/>
        </authorList>
    </citation>
    <scope>NUCLEOTIDE SEQUENCE [LARGE SCALE GENOMIC DNA]</scope>
    <source>
        <strain evidence="1">STM 7183</strain>
    </source>
</reference>
<protein>
    <submittedName>
        <fullName evidence="1">Uncharacterized protein</fullName>
    </submittedName>
</protein>
<accession>A0A1N7S4K6</accession>
<name>A0A1N7S4K6_9BURK</name>
<dbReference type="Proteomes" id="UP000195569">
    <property type="component" value="Unassembled WGS sequence"/>
</dbReference>
<gene>
    <name evidence="1" type="ORF">BN2476_320019</name>
</gene>
<proteinExistence type="predicted"/>
<keyword evidence="2" id="KW-1185">Reference proteome</keyword>
<evidence type="ECO:0000313" key="1">
    <source>
        <dbReference type="EMBL" id="SIT42256.1"/>
    </source>
</evidence>
<evidence type="ECO:0000313" key="2">
    <source>
        <dbReference type="Proteomes" id="UP000195569"/>
    </source>
</evidence>